<evidence type="ECO:0000256" key="1">
    <source>
        <dbReference type="SAM" id="MobiDB-lite"/>
    </source>
</evidence>
<evidence type="ECO:0000313" key="3">
    <source>
        <dbReference type="Proteomes" id="UP000238937"/>
    </source>
</evidence>
<protein>
    <submittedName>
        <fullName evidence="2">Uncharacterized protein</fullName>
    </submittedName>
</protein>
<name>A0A2T1GNQ1_9CYAN</name>
<accession>A0A2T1GNQ1</accession>
<dbReference type="AlphaFoldDB" id="A0A2T1GNQ1"/>
<evidence type="ECO:0000313" key="2">
    <source>
        <dbReference type="EMBL" id="PSB59572.1"/>
    </source>
</evidence>
<gene>
    <name evidence="2" type="ORF">C7B77_00270</name>
</gene>
<reference evidence="2 3" key="1">
    <citation type="submission" date="2018-03" db="EMBL/GenBank/DDBJ databases">
        <title>The ancient ancestry and fast evolution of plastids.</title>
        <authorList>
            <person name="Moore K.R."/>
            <person name="Magnabosco C."/>
            <person name="Momper L."/>
            <person name="Gold D.A."/>
            <person name="Bosak T."/>
            <person name="Fournier G.P."/>
        </authorList>
    </citation>
    <scope>NUCLEOTIDE SEQUENCE [LARGE SCALE GENOMIC DNA]</scope>
    <source>
        <strain evidence="2 3">CCALA 037</strain>
    </source>
</reference>
<keyword evidence="3" id="KW-1185">Reference proteome</keyword>
<organism evidence="2 3">
    <name type="scientific">Chamaesiphon polymorphus CCALA 037</name>
    <dbReference type="NCBI Taxonomy" id="2107692"/>
    <lineage>
        <taxon>Bacteria</taxon>
        <taxon>Bacillati</taxon>
        <taxon>Cyanobacteriota</taxon>
        <taxon>Cyanophyceae</taxon>
        <taxon>Gomontiellales</taxon>
        <taxon>Chamaesiphonaceae</taxon>
        <taxon>Chamaesiphon</taxon>
    </lineage>
</organism>
<proteinExistence type="predicted"/>
<comment type="caution">
    <text evidence="2">The sequence shown here is derived from an EMBL/GenBank/DDBJ whole genome shotgun (WGS) entry which is preliminary data.</text>
</comment>
<feature type="compositionally biased region" description="Basic and acidic residues" evidence="1">
    <location>
        <begin position="82"/>
        <end position="94"/>
    </location>
</feature>
<dbReference type="Proteomes" id="UP000238937">
    <property type="component" value="Unassembled WGS sequence"/>
</dbReference>
<dbReference type="EMBL" id="PVWO01000002">
    <property type="protein sequence ID" value="PSB59572.1"/>
    <property type="molecule type" value="Genomic_DNA"/>
</dbReference>
<feature type="region of interest" description="Disordered" evidence="1">
    <location>
        <begin position="37"/>
        <end position="110"/>
    </location>
</feature>
<sequence length="273" mass="30698">MDLVNAQTQYKKVNQMAARNSSVLTIIKAEELPSTTANLDITPEHTERTKARKNSSKKTSSKDLAITESTCKPIDEIASESEIDKTTQKKSKSERSKKKTEVPQGTVKAAEENTSIEVAPQTAKKILPPHPARTPEEAYYIATKYNYQIRSKKIFKSLSPETLDWISERMKTCTGRVSNNLAIDKCPLFIKDELIASFCEDLIKHLVANPSIVMPTWNVLTDNTLTIIAKLHKLYEVGWTAEVIPECRKGINAHFLKIYLLGQLLEHGVQRTT</sequence>